<evidence type="ECO:0000313" key="2">
    <source>
        <dbReference type="Proteomes" id="UP000235050"/>
    </source>
</evidence>
<dbReference type="Proteomes" id="UP000235050">
    <property type="component" value="Unassembled WGS sequence"/>
</dbReference>
<name>A0A2N5J720_9BIFI</name>
<sequence>MKAGHVPGWAGGDAVVDVADFRGLEEYRQWLLMFRLLRDYPEGLIRSRGLARLPRIEARVRGSYYHGLVAEWRETLKDPDPDRLRSVALDVSQKGIDMRSIMPFAGVMGREDLMRVIGDSRNEWGKGFGIRRGPFAHR</sequence>
<comment type="caution">
    <text evidence="1">The sequence shown here is derived from an EMBL/GenBank/DDBJ whole genome shotgun (WGS) entry which is preliminary data.</text>
</comment>
<dbReference type="EMBL" id="NMWU01000051">
    <property type="protein sequence ID" value="PLS29996.1"/>
    <property type="molecule type" value="Genomic_DNA"/>
</dbReference>
<reference evidence="1 2" key="1">
    <citation type="submission" date="2017-07" db="EMBL/GenBank/DDBJ databases">
        <title>Bifidobacterium novel species.</title>
        <authorList>
            <person name="Lugli G.A."/>
            <person name="Milani C."/>
            <person name="Duranti S."/>
            <person name="Mangifesta M."/>
        </authorList>
    </citation>
    <scope>NUCLEOTIDE SEQUENCE [LARGE SCALE GENOMIC DNA]</scope>
    <source>
        <strain evidence="2">Uis1B</strain>
    </source>
</reference>
<dbReference type="AlphaFoldDB" id="A0A2N5J720"/>
<evidence type="ECO:0000313" key="1">
    <source>
        <dbReference type="EMBL" id="PLS29996.1"/>
    </source>
</evidence>
<keyword evidence="2" id="KW-1185">Reference proteome</keyword>
<gene>
    <name evidence="1" type="ORF">Uis1B_2178</name>
</gene>
<accession>A0A2N5J720</accession>
<organism evidence="1 2">
    <name type="scientific">Bifidobacterium margollesii</name>
    <dbReference type="NCBI Taxonomy" id="2020964"/>
    <lineage>
        <taxon>Bacteria</taxon>
        <taxon>Bacillati</taxon>
        <taxon>Actinomycetota</taxon>
        <taxon>Actinomycetes</taxon>
        <taxon>Bifidobacteriales</taxon>
        <taxon>Bifidobacteriaceae</taxon>
        <taxon>Bifidobacterium</taxon>
    </lineage>
</organism>
<protein>
    <submittedName>
        <fullName evidence="1">Uncharacterized protein</fullName>
    </submittedName>
</protein>
<proteinExistence type="predicted"/>